<protein>
    <submittedName>
        <fullName evidence="1">Nucleotidyltransferase domain-containing protein</fullName>
    </submittedName>
</protein>
<evidence type="ECO:0000313" key="1">
    <source>
        <dbReference type="EMBL" id="WWR46860.1"/>
    </source>
</evidence>
<dbReference type="SUPFAM" id="SSF81301">
    <property type="entry name" value="Nucleotidyltransferase"/>
    <property type="match status" value="1"/>
</dbReference>
<proteinExistence type="predicted"/>
<dbReference type="Pfam" id="PF10127">
    <property type="entry name" value="RlaP"/>
    <property type="match status" value="1"/>
</dbReference>
<dbReference type="EMBL" id="CP146069">
    <property type="protein sequence ID" value="WWR46860.1"/>
    <property type="molecule type" value="Genomic_DNA"/>
</dbReference>
<dbReference type="PANTHER" id="PTHR34817">
    <property type="entry name" value="NUCLEOTIDYLTRANSFERASE"/>
    <property type="match status" value="1"/>
</dbReference>
<organism evidence="1 2">
    <name type="scientific">Roseovarius phycicola</name>
    <dbReference type="NCBI Taxonomy" id="3080976"/>
    <lineage>
        <taxon>Bacteria</taxon>
        <taxon>Pseudomonadati</taxon>
        <taxon>Pseudomonadota</taxon>
        <taxon>Alphaproteobacteria</taxon>
        <taxon>Rhodobacterales</taxon>
        <taxon>Roseobacteraceae</taxon>
        <taxon>Roseovarius</taxon>
    </lineage>
</organism>
<keyword evidence="2" id="KW-1185">Reference proteome</keyword>
<dbReference type="InterPro" id="IPR043519">
    <property type="entry name" value="NT_sf"/>
</dbReference>
<reference evidence="1 2" key="1">
    <citation type="submission" date="2023-10" db="EMBL/GenBank/DDBJ databases">
        <title>Roseovarius strain S88 nov., isolated from a marine algae.</title>
        <authorList>
            <person name="Lee M.W."/>
            <person name="Lee J.K."/>
            <person name="Kim J.M."/>
            <person name="Choi D.G."/>
            <person name="Baek J.H."/>
            <person name="Bayburt H."/>
            <person name="Jung J.J."/>
            <person name="Han D.M."/>
            <person name="Jeon C.O."/>
        </authorList>
    </citation>
    <scope>NUCLEOTIDE SEQUENCE [LARGE SCALE GENOMIC DNA]</scope>
    <source>
        <strain evidence="1 2">S88</strain>
    </source>
</reference>
<dbReference type="RefSeq" id="WP_338549705.1">
    <property type="nucleotide sequence ID" value="NZ_CP146069.1"/>
</dbReference>
<dbReference type="InterPro" id="IPR018775">
    <property type="entry name" value="RlaP"/>
</dbReference>
<dbReference type="PANTHER" id="PTHR34817:SF2">
    <property type="entry name" value="NUCLEOTIDYLTRANSFERASE"/>
    <property type="match status" value="1"/>
</dbReference>
<evidence type="ECO:0000313" key="2">
    <source>
        <dbReference type="Proteomes" id="UP001364156"/>
    </source>
</evidence>
<dbReference type="Proteomes" id="UP001364156">
    <property type="component" value="Chromosome"/>
</dbReference>
<gene>
    <name evidence="1" type="ORF">RZ517_01360</name>
</gene>
<accession>A0ABZ2HNI6</accession>
<sequence length="268" mass="30637">MNTPVGPAMRAEIESALTAIEQEDGVRILFAVESGSRAWGFHSPDSDYDVRFVYARPRDWFYKLGKKRDVIERPIDDELDLSGWELSKALELALGSNAVIAEWLQSPIQYRAQPGVIDQLTTFTEQALSRKSVTWHYLSLMRRQQSRVRDPQGRLRVKRWFYILRPALALRWLQLNSSAMPPMDLARLRAGSGLDKSTEDAIDALLVQKLAAKEKATIEGVDPLLEELVDSEWRAAEDWVSEAPRDDTRALWEEASRLHLELSETAFR</sequence>
<name>A0ABZ2HNI6_9RHOB</name>